<feature type="transmembrane region" description="Helical" evidence="2">
    <location>
        <begin position="104"/>
        <end position="127"/>
    </location>
</feature>
<keyword evidence="2" id="KW-0812">Transmembrane</keyword>
<protein>
    <recommendedName>
        <fullName evidence="3">Ionotropic glutamate receptor C-terminal domain-containing protein</fullName>
    </recommendedName>
</protein>
<evidence type="ECO:0000256" key="2">
    <source>
        <dbReference type="SAM" id="Phobius"/>
    </source>
</evidence>
<keyword evidence="2" id="KW-1133">Transmembrane helix</keyword>
<evidence type="ECO:0000256" key="1">
    <source>
        <dbReference type="ARBA" id="ARBA00008685"/>
    </source>
</evidence>
<dbReference type="InterPro" id="IPR001320">
    <property type="entry name" value="Iontro_rcpt_C"/>
</dbReference>
<feature type="domain" description="Ionotropic glutamate receptor C-terminal" evidence="3">
    <location>
        <begin position="39"/>
        <end position="143"/>
    </location>
</feature>
<dbReference type="Gene3D" id="1.10.287.70">
    <property type="match status" value="1"/>
</dbReference>
<feature type="transmembrane region" description="Helical" evidence="2">
    <location>
        <begin position="40"/>
        <end position="62"/>
    </location>
</feature>
<evidence type="ECO:0000313" key="4">
    <source>
        <dbReference type="EMBL" id="KAJ4432279.1"/>
    </source>
</evidence>
<sequence>MAGLCEGGNEPPVSKVMVFIKEPSMEDRAFDIFSPFKYNLWFSILAAVLVLYVVISSISCVYGCYGGRNVSEQYNFYSAWLYLLGSCCQQGNDKVPLTWSGRVVYLTSYLTVLIMYFAYTATFISFLNVKRFSLPFDDFKGLLEDGTYKIRMPHGSARVIPLQVI</sequence>
<accession>A0ABQ8SDW0</accession>
<evidence type="ECO:0000313" key="5">
    <source>
        <dbReference type="Proteomes" id="UP001148838"/>
    </source>
</evidence>
<dbReference type="Pfam" id="PF00060">
    <property type="entry name" value="Lig_chan"/>
    <property type="match status" value="1"/>
</dbReference>
<organism evidence="4 5">
    <name type="scientific">Periplaneta americana</name>
    <name type="common">American cockroach</name>
    <name type="synonym">Blatta americana</name>
    <dbReference type="NCBI Taxonomy" id="6978"/>
    <lineage>
        <taxon>Eukaryota</taxon>
        <taxon>Metazoa</taxon>
        <taxon>Ecdysozoa</taxon>
        <taxon>Arthropoda</taxon>
        <taxon>Hexapoda</taxon>
        <taxon>Insecta</taxon>
        <taxon>Pterygota</taxon>
        <taxon>Neoptera</taxon>
        <taxon>Polyneoptera</taxon>
        <taxon>Dictyoptera</taxon>
        <taxon>Blattodea</taxon>
        <taxon>Blattoidea</taxon>
        <taxon>Blattidae</taxon>
        <taxon>Blattinae</taxon>
        <taxon>Periplaneta</taxon>
    </lineage>
</organism>
<dbReference type="Proteomes" id="UP001148838">
    <property type="component" value="Unassembled WGS sequence"/>
</dbReference>
<gene>
    <name evidence="4" type="ORF">ANN_20897</name>
</gene>
<comment type="similarity">
    <text evidence="1">Belongs to the glutamate-gated ion channel (TC 1.A.10.1) family.</text>
</comment>
<proteinExistence type="inferred from homology"/>
<evidence type="ECO:0000259" key="3">
    <source>
        <dbReference type="Pfam" id="PF00060"/>
    </source>
</evidence>
<keyword evidence="2" id="KW-0472">Membrane</keyword>
<keyword evidence="5" id="KW-1185">Reference proteome</keyword>
<reference evidence="4 5" key="1">
    <citation type="journal article" date="2022" name="Allergy">
        <title>Genome assembly and annotation of Periplaneta americana reveal a comprehensive cockroach allergen profile.</title>
        <authorList>
            <person name="Wang L."/>
            <person name="Xiong Q."/>
            <person name="Saelim N."/>
            <person name="Wang L."/>
            <person name="Nong W."/>
            <person name="Wan A.T."/>
            <person name="Shi M."/>
            <person name="Liu X."/>
            <person name="Cao Q."/>
            <person name="Hui J.H.L."/>
            <person name="Sookrung N."/>
            <person name="Leung T.F."/>
            <person name="Tungtrongchitr A."/>
            <person name="Tsui S.K.W."/>
        </authorList>
    </citation>
    <scope>NUCLEOTIDE SEQUENCE [LARGE SCALE GENOMIC DNA]</scope>
    <source>
        <strain evidence="4">PWHHKU_190912</strain>
    </source>
</reference>
<comment type="caution">
    <text evidence="4">The sequence shown here is derived from an EMBL/GenBank/DDBJ whole genome shotgun (WGS) entry which is preliminary data.</text>
</comment>
<name>A0ABQ8SDW0_PERAM</name>
<dbReference type="EMBL" id="JAJSOF020000029">
    <property type="protein sequence ID" value="KAJ4432279.1"/>
    <property type="molecule type" value="Genomic_DNA"/>
</dbReference>